<keyword evidence="4" id="KW-1185">Reference proteome</keyword>
<evidence type="ECO:0000313" key="3">
    <source>
        <dbReference type="EMBL" id="MET3732659.1"/>
    </source>
</evidence>
<dbReference type="Pfam" id="PF08327">
    <property type="entry name" value="AHSA1"/>
    <property type="match status" value="1"/>
</dbReference>
<dbReference type="RefSeq" id="WP_354510088.1">
    <property type="nucleotide sequence ID" value="NZ_JBEPMO010000016.1"/>
</dbReference>
<dbReference type="InterPro" id="IPR013538">
    <property type="entry name" value="ASHA1/2-like_C"/>
</dbReference>
<dbReference type="Gene3D" id="3.30.530.20">
    <property type="match status" value="1"/>
</dbReference>
<gene>
    <name evidence="3" type="ORF">ABID46_002249</name>
</gene>
<protein>
    <submittedName>
        <fullName evidence="3">Uncharacterized protein YndB with AHSA1/START domain</fullName>
    </submittedName>
</protein>
<reference evidence="3 4" key="1">
    <citation type="submission" date="2024-06" db="EMBL/GenBank/DDBJ databases">
        <title>Genomic Encyclopedia of Type Strains, Phase IV (KMG-IV): sequencing the most valuable type-strain genomes for metagenomic binning, comparative biology and taxonomic classification.</title>
        <authorList>
            <person name="Goeker M."/>
        </authorList>
    </citation>
    <scope>NUCLEOTIDE SEQUENCE [LARGE SCALE GENOMIC DNA]</scope>
    <source>
        <strain evidence="3 4">DSM 29388</strain>
    </source>
</reference>
<dbReference type="InterPro" id="IPR023393">
    <property type="entry name" value="START-like_dom_sf"/>
</dbReference>
<feature type="domain" description="Activator of Hsp90 ATPase homologue 1/2-like C-terminal" evidence="2">
    <location>
        <begin position="14"/>
        <end position="130"/>
    </location>
</feature>
<comment type="similarity">
    <text evidence="1">Belongs to the AHA1 family.</text>
</comment>
<dbReference type="Proteomes" id="UP001549146">
    <property type="component" value="Unassembled WGS sequence"/>
</dbReference>
<evidence type="ECO:0000256" key="1">
    <source>
        <dbReference type="ARBA" id="ARBA00006817"/>
    </source>
</evidence>
<dbReference type="SUPFAM" id="SSF55961">
    <property type="entry name" value="Bet v1-like"/>
    <property type="match status" value="1"/>
</dbReference>
<evidence type="ECO:0000259" key="2">
    <source>
        <dbReference type="Pfam" id="PF08327"/>
    </source>
</evidence>
<sequence length="143" mass="16651">MQKLTAKAKIAIQAQLQAVFEAIVNPEIMKNYFISKGSNRLEMGNEILWEFPEFEGSFPVEVMEIIPNQRIHFSWDSNSEVLIEFEKQSVETTIVMVHEMGYQNDEKGIQWVIGQTEGWANFLACLKAWMEYKIHLRKGAFDF</sequence>
<organism evidence="3 4">
    <name type="scientific">Moheibacter stercoris</name>
    <dbReference type="NCBI Taxonomy" id="1628251"/>
    <lineage>
        <taxon>Bacteria</taxon>
        <taxon>Pseudomonadati</taxon>
        <taxon>Bacteroidota</taxon>
        <taxon>Flavobacteriia</taxon>
        <taxon>Flavobacteriales</taxon>
        <taxon>Weeksellaceae</taxon>
        <taxon>Moheibacter</taxon>
    </lineage>
</organism>
<evidence type="ECO:0000313" key="4">
    <source>
        <dbReference type="Proteomes" id="UP001549146"/>
    </source>
</evidence>
<proteinExistence type="inferred from homology"/>
<dbReference type="EMBL" id="JBEPMO010000016">
    <property type="protein sequence ID" value="MET3732659.1"/>
    <property type="molecule type" value="Genomic_DNA"/>
</dbReference>
<accession>A0ABV2LVS7</accession>
<comment type="caution">
    <text evidence="3">The sequence shown here is derived from an EMBL/GenBank/DDBJ whole genome shotgun (WGS) entry which is preliminary data.</text>
</comment>
<name>A0ABV2LVS7_9FLAO</name>